<evidence type="ECO:0000256" key="2">
    <source>
        <dbReference type="ARBA" id="ARBA00022475"/>
    </source>
</evidence>
<evidence type="ECO:0008006" key="9">
    <source>
        <dbReference type="Google" id="ProtNLM"/>
    </source>
</evidence>
<comment type="subcellular location">
    <subcellularLocation>
        <location evidence="1">Cell membrane</location>
        <topology evidence="1">Multi-pass membrane protein</topology>
    </subcellularLocation>
</comment>
<evidence type="ECO:0000256" key="4">
    <source>
        <dbReference type="ARBA" id="ARBA00022989"/>
    </source>
</evidence>
<feature type="transmembrane region" description="Helical" evidence="6">
    <location>
        <begin position="269"/>
        <end position="295"/>
    </location>
</feature>
<evidence type="ECO:0000313" key="8">
    <source>
        <dbReference type="Proteomes" id="UP000238042"/>
    </source>
</evidence>
<dbReference type="NCBIfam" id="TIGR00765">
    <property type="entry name" value="yihY_not_rbn"/>
    <property type="match status" value="1"/>
</dbReference>
<feature type="transmembrane region" description="Helical" evidence="6">
    <location>
        <begin position="118"/>
        <end position="140"/>
    </location>
</feature>
<dbReference type="Pfam" id="PF03631">
    <property type="entry name" value="Virul_fac_BrkB"/>
    <property type="match status" value="1"/>
</dbReference>
<evidence type="ECO:0000256" key="3">
    <source>
        <dbReference type="ARBA" id="ARBA00022692"/>
    </source>
</evidence>
<feature type="transmembrane region" description="Helical" evidence="6">
    <location>
        <begin position="239"/>
        <end position="263"/>
    </location>
</feature>
<proteinExistence type="predicted"/>
<feature type="transmembrane region" description="Helical" evidence="6">
    <location>
        <begin position="48"/>
        <end position="68"/>
    </location>
</feature>
<dbReference type="OrthoDB" id="977385at2"/>
<keyword evidence="8" id="KW-1185">Reference proteome</keyword>
<comment type="caution">
    <text evidence="7">The sequence shown here is derived from an EMBL/GenBank/DDBJ whole genome shotgun (WGS) entry which is preliminary data.</text>
</comment>
<dbReference type="Proteomes" id="UP000238042">
    <property type="component" value="Unassembled WGS sequence"/>
</dbReference>
<dbReference type="EMBL" id="PSZM01000034">
    <property type="protein sequence ID" value="PQL93477.1"/>
    <property type="molecule type" value="Genomic_DNA"/>
</dbReference>
<protein>
    <recommendedName>
        <fullName evidence="9">YihY/virulence factor BrkB family protein</fullName>
    </recommendedName>
</protein>
<dbReference type="PANTHER" id="PTHR30213:SF0">
    <property type="entry name" value="UPF0761 MEMBRANE PROTEIN YIHY"/>
    <property type="match status" value="1"/>
</dbReference>
<dbReference type="PIRSF" id="PIRSF035875">
    <property type="entry name" value="RNase_BN"/>
    <property type="match status" value="1"/>
</dbReference>
<organism evidence="7 8">
    <name type="scientific">Apibacter adventoris</name>
    <dbReference type="NCBI Taxonomy" id="1679466"/>
    <lineage>
        <taxon>Bacteria</taxon>
        <taxon>Pseudomonadati</taxon>
        <taxon>Bacteroidota</taxon>
        <taxon>Flavobacteriia</taxon>
        <taxon>Flavobacteriales</taxon>
        <taxon>Weeksellaceae</taxon>
        <taxon>Apibacter</taxon>
    </lineage>
</organism>
<evidence type="ECO:0000256" key="5">
    <source>
        <dbReference type="ARBA" id="ARBA00023136"/>
    </source>
</evidence>
<dbReference type="GO" id="GO:0005886">
    <property type="term" value="C:plasma membrane"/>
    <property type="evidence" value="ECO:0007669"/>
    <property type="project" value="UniProtKB-SubCell"/>
</dbReference>
<reference evidence="7 8" key="1">
    <citation type="submission" date="2018-02" db="EMBL/GenBank/DDBJ databases">
        <title>Genome sequences of Apibacter spp., gut symbionts of Asian honey bees.</title>
        <authorList>
            <person name="Kwong W.K."/>
            <person name="Steele M.I."/>
            <person name="Moran N.A."/>
        </authorList>
    </citation>
    <scope>NUCLEOTIDE SEQUENCE [LARGE SCALE GENOMIC DNA]</scope>
    <source>
        <strain evidence="8">wkB301</strain>
    </source>
</reference>
<keyword evidence="5 6" id="KW-0472">Membrane</keyword>
<dbReference type="RefSeq" id="WP_105193038.1">
    <property type="nucleotide sequence ID" value="NZ_PSZM01000034.1"/>
</dbReference>
<accession>A0A2S8AEQ2</accession>
<gene>
    <name evidence="7" type="ORF">C4S77_04865</name>
</gene>
<feature type="transmembrane region" description="Helical" evidence="6">
    <location>
        <begin position="160"/>
        <end position="184"/>
    </location>
</feature>
<evidence type="ECO:0000313" key="7">
    <source>
        <dbReference type="EMBL" id="PQL93477.1"/>
    </source>
</evidence>
<feature type="transmembrane region" description="Helical" evidence="6">
    <location>
        <begin position="204"/>
        <end position="227"/>
    </location>
</feature>
<name>A0A2S8AEQ2_9FLAO</name>
<evidence type="ECO:0000256" key="6">
    <source>
        <dbReference type="SAM" id="Phobius"/>
    </source>
</evidence>
<dbReference type="PANTHER" id="PTHR30213">
    <property type="entry name" value="INNER MEMBRANE PROTEIN YHJD"/>
    <property type="match status" value="1"/>
</dbReference>
<dbReference type="AlphaFoldDB" id="A0A2S8AEQ2"/>
<evidence type="ECO:0000256" key="1">
    <source>
        <dbReference type="ARBA" id="ARBA00004651"/>
    </source>
</evidence>
<sequence length="315" mass="36960">MKAINIKHIKKYLQKKKIASLNNISIYEILQIYIQGITKGAIGIRAAAASWSLFMSLFPFLILFLLFISRMPYYEEILQIIYNFLLKKLLPTNIFEIVNNYMNKRIDLVNNNLKQPNLLFLIFSIFLFIILSSKGVRSLIRGFKSINNHEPIEFKGFKSFLLSIFIVLFFTIFLFLSLLLIYITEIIFRVFQDSLPLNISEYRLAINILNFILSIFIFFIGICFLYYWGRTAKFSFKEVMPGAFLTTILFSLTTYFFGYYITYFTRFNFLYGSIGSVLIIMIWINLSVMLTLIGYEFNIALRRAKYSISENSTSN</sequence>
<keyword evidence="4 6" id="KW-1133">Transmembrane helix</keyword>
<dbReference type="InterPro" id="IPR017039">
    <property type="entry name" value="Virul_fac_BrkB"/>
</dbReference>
<keyword evidence="2" id="KW-1003">Cell membrane</keyword>
<keyword evidence="3 6" id="KW-0812">Transmembrane</keyword>